<dbReference type="Proteomes" id="UP001292094">
    <property type="component" value="Unassembled WGS sequence"/>
</dbReference>
<protein>
    <recommendedName>
        <fullName evidence="5">Beta-1,4-glucuronyltransferase 1</fullName>
    </recommendedName>
    <alternativeName>
        <fullName evidence="16">I-beta-1,3-N-acetylglucosaminyltransferase</fullName>
    </alternativeName>
    <alternativeName>
        <fullName evidence="19">N-acetyllactosaminide beta-1,3-N-acetylglucosaminyltransferase</fullName>
    </alternativeName>
    <alternativeName>
        <fullName evidence="17">Poly-N-acetyllactosamine extension enzyme</fullName>
    </alternativeName>
    <alternativeName>
        <fullName evidence="18">UDP-GlcNAc:betaGal beta-1,3-N-acetylglucosaminyltransferase 1</fullName>
    </alternativeName>
</protein>
<keyword evidence="11" id="KW-1133">Transmembrane helix</keyword>
<comment type="cofactor">
    <cofactor evidence="1">
        <name>Mn(2+)</name>
        <dbReference type="ChEBI" id="CHEBI:29035"/>
    </cofactor>
</comment>
<evidence type="ECO:0000256" key="18">
    <source>
        <dbReference type="ARBA" id="ARBA00032181"/>
    </source>
</evidence>
<evidence type="ECO:0000256" key="16">
    <source>
        <dbReference type="ARBA" id="ARBA00030723"/>
    </source>
</evidence>
<keyword evidence="12" id="KW-0333">Golgi apparatus</keyword>
<keyword evidence="9" id="KW-0479">Metal-binding</keyword>
<keyword evidence="8" id="KW-0812">Transmembrane</keyword>
<dbReference type="InterPro" id="IPR043189">
    <property type="entry name" value="B4GAT1"/>
</dbReference>
<evidence type="ECO:0000256" key="19">
    <source>
        <dbReference type="ARBA" id="ARBA00033291"/>
    </source>
</evidence>
<evidence type="ECO:0000256" key="20">
    <source>
        <dbReference type="ARBA" id="ARBA00047852"/>
    </source>
</evidence>
<proteinExistence type="inferred from homology"/>
<evidence type="ECO:0000256" key="14">
    <source>
        <dbReference type="ARBA" id="ARBA00023180"/>
    </source>
</evidence>
<dbReference type="GO" id="GO:0046872">
    <property type="term" value="F:metal ion binding"/>
    <property type="evidence" value="ECO:0007669"/>
    <property type="project" value="UniProtKB-KW"/>
</dbReference>
<comment type="catalytic activity">
    <reaction evidence="20">
        <text>3-O-[beta-D-Xyl-(1-&gt;4)-Rib-ol-P-Rib-ol-P-3-beta-D-GalNAc-(1-&gt;3)-beta-D-GlcNAc-(1-&gt;4)-(O-6-P-alpha-D-Man)]-Thr-[protein] + UDP-alpha-D-glucuronate = 3-O-[beta-D-GlcA-(1-&gt;3)-beta-D-Xyl-(1-&gt;4)-Rib-ol-P-Rib-ol-P-3-beta-D-GalNAc-(1-&gt;3)-beta-D-GlcNAc-(1-&gt;4)-(O-6-P-alpha-D-Man)]-Thr-[protein] + UDP + H(+)</text>
        <dbReference type="Rhea" id="RHEA:46860"/>
        <dbReference type="Rhea" id="RHEA-COMP:15023"/>
        <dbReference type="Rhea" id="RHEA-COMP:17482"/>
        <dbReference type="ChEBI" id="CHEBI:15378"/>
        <dbReference type="ChEBI" id="CHEBI:58052"/>
        <dbReference type="ChEBI" id="CHEBI:58223"/>
        <dbReference type="ChEBI" id="CHEBI:142405"/>
        <dbReference type="ChEBI" id="CHEBI:177336"/>
    </reaction>
</comment>
<dbReference type="EMBL" id="JAWZYT010001651">
    <property type="protein sequence ID" value="KAK4310271.1"/>
    <property type="molecule type" value="Genomic_DNA"/>
</dbReference>
<gene>
    <name evidence="21" type="ORF">Pmani_018150</name>
</gene>
<evidence type="ECO:0000313" key="22">
    <source>
        <dbReference type="Proteomes" id="UP001292094"/>
    </source>
</evidence>
<keyword evidence="6" id="KW-0328">Glycosyltransferase</keyword>
<comment type="pathway">
    <text evidence="3">Protein modification; protein glycosylation.</text>
</comment>
<accession>A0AAE1PLZ9</accession>
<name>A0AAE1PLZ9_9EUCA</name>
<comment type="caution">
    <text evidence="21">The sequence shown here is derived from an EMBL/GenBank/DDBJ whole genome shotgun (WGS) entry which is preliminary data.</text>
</comment>
<organism evidence="21 22">
    <name type="scientific">Petrolisthes manimaculis</name>
    <dbReference type="NCBI Taxonomy" id="1843537"/>
    <lineage>
        <taxon>Eukaryota</taxon>
        <taxon>Metazoa</taxon>
        <taxon>Ecdysozoa</taxon>
        <taxon>Arthropoda</taxon>
        <taxon>Crustacea</taxon>
        <taxon>Multicrustacea</taxon>
        <taxon>Malacostraca</taxon>
        <taxon>Eumalacostraca</taxon>
        <taxon>Eucarida</taxon>
        <taxon>Decapoda</taxon>
        <taxon>Pleocyemata</taxon>
        <taxon>Anomura</taxon>
        <taxon>Galatheoidea</taxon>
        <taxon>Porcellanidae</taxon>
        <taxon>Petrolisthes</taxon>
    </lineage>
</organism>
<keyword evidence="7" id="KW-0808">Transferase</keyword>
<evidence type="ECO:0000256" key="5">
    <source>
        <dbReference type="ARBA" id="ARBA00017962"/>
    </source>
</evidence>
<dbReference type="GO" id="GO:0015020">
    <property type="term" value="F:glucuronosyltransferase activity"/>
    <property type="evidence" value="ECO:0007669"/>
    <property type="project" value="InterPro"/>
</dbReference>
<evidence type="ECO:0000256" key="3">
    <source>
        <dbReference type="ARBA" id="ARBA00004922"/>
    </source>
</evidence>
<dbReference type="PANTHER" id="PTHR46420:SF1">
    <property type="entry name" value="BETA-1,4-GLUCURONYLTRANSFERASE 1"/>
    <property type="match status" value="1"/>
</dbReference>
<dbReference type="AlphaFoldDB" id="A0AAE1PLZ9"/>
<keyword evidence="13" id="KW-0472">Membrane</keyword>
<evidence type="ECO:0000256" key="7">
    <source>
        <dbReference type="ARBA" id="ARBA00022679"/>
    </source>
</evidence>
<reference evidence="21" key="1">
    <citation type="submission" date="2023-11" db="EMBL/GenBank/DDBJ databases">
        <title>Genome assemblies of two species of porcelain crab, Petrolisthes cinctipes and Petrolisthes manimaculis (Anomura: Porcellanidae).</title>
        <authorList>
            <person name="Angst P."/>
        </authorList>
    </citation>
    <scope>NUCLEOTIDE SEQUENCE</scope>
    <source>
        <strain evidence="21">PB745_02</strain>
        <tissue evidence="21">Gill</tissue>
    </source>
</reference>
<dbReference type="Pfam" id="PF13896">
    <property type="entry name" value="Glyco_transf_49"/>
    <property type="match status" value="1"/>
</dbReference>
<evidence type="ECO:0000313" key="21">
    <source>
        <dbReference type="EMBL" id="KAK4310271.1"/>
    </source>
</evidence>
<dbReference type="GO" id="GO:0000139">
    <property type="term" value="C:Golgi membrane"/>
    <property type="evidence" value="ECO:0007669"/>
    <property type="project" value="UniProtKB-SubCell"/>
</dbReference>
<keyword evidence="22" id="KW-1185">Reference proteome</keyword>
<evidence type="ECO:0000256" key="12">
    <source>
        <dbReference type="ARBA" id="ARBA00023034"/>
    </source>
</evidence>
<sequence>MDSRPGQVDVSLHKLFEVDTSLGKDGFVSEVQDTSIPGGGKCSKCAFIIPTYEIHTNVTHNPENKHQLLQLLNKKLALRYHETGFFPNQENSRLEKWEKLNSTSEFGMGYVISKYKLQWEPLYIIQSDILNFDELFIDYGFVRSSQVLKMHLAGFSWHMLNNAFI</sequence>
<dbReference type="GO" id="GO:0035269">
    <property type="term" value="P:protein O-linked glycosylation via mannose"/>
    <property type="evidence" value="ECO:0007669"/>
    <property type="project" value="TreeGrafter"/>
</dbReference>
<dbReference type="PANTHER" id="PTHR46420">
    <property type="entry name" value="BETA-1,4-GLUCURONYLTRANSFERASE 1"/>
    <property type="match status" value="1"/>
</dbReference>
<comment type="subcellular location">
    <subcellularLocation>
        <location evidence="2">Golgi apparatus membrane</location>
        <topology evidence="2">Single-pass type II membrane protein</topology>
    </subcellularLocation>
</comment>
<evidence type="ECO:0000256" key="1">
    <source>
        <dbReference type="ARBA" id="ARBA00001936"/>
    </source>
</evidence>
<evidence type="ECO:0000256" key="13">
    <source>
        <dbReference type="ARBA" id="ARBA00023136"/>
    </source>
</evidence>
<evidence type="ECO:0000256" key="6">
    <source>
        <dbReference type="ARBA" id="ARBA00022676"/>
    </source>
</evidence>
<keyword evidence="10" id="KW-0735">Signal-anchor</keyword>
<evidence type="ECO:0000256" key="4">
    <source>
        <dbReference type="ARBA" id="ARBA00008539"/>
    </source>
</evidence>
<keyword evidence="14" id="KW-0325">Glycoprotein</keyword>
<evidence type="ECO:0000256" key="11">
    <source>
        <dbReference type="ARBA" id="ARBA00022989"/>
    </source>
</evidence>
<evidence type="ECO:0000256" key="9">
    <source>
        <dbReference type="ARBA" id="ARBA00022723"/>
    </source>
</evidence>
<evidence type="ECO:0000256" key="15">
    <source>
        <dbReference type="ARBA" id="ARBA00023211"/>
    </source>
</evidence>
<comment type="similarity">
    <text evidence="4">Belongs to the glycosyltransferase 49 family.</text>
</comment>
<keyword evidence="15" id="KW-0464">Manganese</keyword>
<evidence type="ECO:0000256" key="10">
    <source>
        <dbReference type="ARBA" id="ARBA00022968"/>
    </source>
</evidence>
<evidence type="ECO:0000256" key="8">
    <source>
        <dbReference type="ARBA" id="ARBA00022692"/>
    </source>
</evidence>
<evidence type="ECO:0000256" key="17">
    <source>
        <dbReference type="ARBA" id="ARBA00032175"/>
    </source>
</evidence>
<evidence type="ECO:0000256" key="2">
    <source>
        <dbReference type="ARBA" id="ARBA00004323"/>
    </source>
</evidence>